<dbReference type="PANTHER" id="PTHR21015">
    <property type="entry name" value="UDP-N-ACETYLGLUCOSAMINE--N-ACETYLMURAMYL-(PENTAPEPTIDE) PYROPHOSPHORYL-UNDECAPRENOL N-ACETYLGLUCOSAMINE TRANSFERASE 1"/>
    <property type="match status" value="1"/>
</dbReference>
<comment type="caution">
    <text evidence="1">The sequence shown here is derived from an EMBL/GenBank/DDBJ whole genome shotgun (WGS) entry which is preliminary data.</text>
</comment>
<evidence type="ECO:0000313" key="1">
    <source>
        <dbReference type="EMBL" id="MEA5446040.1"/>
    </source>
</evidence>
<reference evidence="1 2" key="1">
    <citation type="submission" date="2023-12" db="EMBL/GenBank/DDBJ databases">
        <title>Whole-genome sequencing of halo(alkali)philic microorganisms from hypersaline lakes.</title>
        <authorList>
            <person name="Sorokin D.Y."/>
            <person name="Merkel A.Y."/>
            <person name="Messina E."/>
            <person name="Yakimov M."/>
        </authorList>
    </citation>
    <scope>NUCLEOTIDE SEQUENCE [LARGE SCALE GENOMIC DNA]</scope>
    <source>
        <strain evidence="1 2">AB-CW1</strain>
    </source>
</reference>
<proteinExistence type="predicted"/>
<evidence type="ECO:0008006" key="3">
    <source>
        <dbReference type="Google" id="ProtNLM"/>
    </source>
</evidence>
<gene>
    <name evidence="1" type="ORF">VCB98_09435</name>
</gene>
<keyword evidence="2" id="KW-1185">Reference proteome</keyword>
<evidence type="ECO:0000313" key="2">
    <source>
        <dbReference type="Proteomes" id="UP001302316"/>
    </source>
</evidence>
<dbReference type="Proteomes" id="UP001302316">
    <property type="component" value="Unassembled WGS sequence"/>
</dbReference>
<dbReference type="SUPFAM" id="SSF53756">
    <property type="entry name" value="UDP-Glycosyltransferase/glycogen phosphorylase"/>
    <property type="match status" value="1"/>
</dbReference>
<name>A0AAP6MLK6_9GAMM</name>
<dbReference type="GO" id="GO:0016757">
    <property type="term" value="F:glycosyltransferase activity"/>
    <property type="evidence" value="ECO:0007669"/>
    <property type="project" value="TreeGrafter"/>
</dbReference>
<protein>
    <recommendedName>
        <fullName evidence="3">Glycosyl transferase family 28 C-terminal domain-containing protein</fullName>
    </recommendedName>
</protein>
<dbReference type="RefSeq" id="WP_346052000.1">
    <property type="nucleotide sequence ID" value="NZ_JAYGII010000019.1"/>
</dbReference>
<organism evidence="1 2">
    <name type="scientific">Natronospira elongata</name>
    <dbReference type="NCBI Taxonomy" id="3110268"/>
    <lineage>
        <taxon>Bacteria</taxon>
        <taxon>Pseudomonadati</taxon>
        <taxon>Pseudomonadota</taxon>
        <taxon>Gammaproteobacteria</taxon>
        <taxon>Natronospirales</taxon>
        <taxon>Natronospiraceae</taxon>
        <taxon>Natronospira</taxon>
    </lineage>
</organism>
<dbReference type="Gene3D" id="3.40.50.2000">
    <property type="entry name" value="Glycogen Phosphorylase B"/>
    <property type="match status" value="1"/>
</dbReference>
<sequence>MSAPSPTVLFVPVSGSGGSGEYYRCLAIARALTGLCPDALVHFVVSHEARLERDPAFQYHELPDSPTRAVHETVEHIRGLSPDLVFFDSAGRMAQFRAARESGARVVWLSDRPNKRRKAFRLRMMPTLDLHLMAAPGEAEPRLGPWHRLKLRLFPHLATRFFSGIAPSVDSARRRELCEELGLPQEDYVVLAPGGGGYHYRGRPVPEIMLGAAAKVSEATGLACVMVMGPQYQGEVNDHEDHERVRVVSSLPTQDLTQLLHGARLAVIGAGSMMTAQTLSIGVPAVMVPAGGDDQPPRIAEFSRRGLASAAEMDEQAIADAAIALAQDESRRHAQQTAVRDAGMRNDVDEVAKDLLVLLRQR</sequence>
<dbReference type="PANTHER" id="PTHR21015:SF22">
    <property type="entry name" value="GLYCOSYLTRANSFERASE"/>
    <property type="match status" value="1"/>
</dbReference>
<accession>A0AAP6MLK6</accession>
<dbReference type="AlphaFoldDB" id="A0AAP6MLK6"/>
<dbReference type="Gene3D" id="3.40.50.11190">
    <property type="match status" value="1"/>
</dbReference>
<dbReference type="EMBL" id="JAYGII010000019">
    <property type="protein sequence ID" value="MEA5446040.1"/>
    <property type="molecule type" value="Genomic_DNA"/>
</dbReference>